<dbReference type="eggNOG" id="ENOG502QYGG">
    <property type="taxonomic scope" value="Eukaryota"/>
</dbReference>
<keyword evidence="1" id="KW-0732">Signal</keyword>
<evidence type="ECO:0000313" key="4">
    <source>
        <dbReference type="Proteomes" id="UP000007494"/>
    </source>
</evidence>
<dbReference type="VEuPathDB" id="ToxoDB:NCLIV_002360"/>
<reference evidence="3" key="4">
    <citation type="journal article" date="2015" name="PLoS ONE">
        <title>Comprehensive Evaluation of Toxoplasma gondii VEG and Neospora caninum LIV Genomes with Tachyzoite Stage Transcriptome and Proteome Defines Novel Transcript Features.</title>
        <authorList>
            <person name="Ramaprasad A."/>
            <person name="Mourier T."/>
            <person name="Naeem R."/>
            <person name="Malas T.B."/>
            <person name="Moussa E."/>
            <person name="Panigrahi A."/>
            <person name="Vermont S.J."/>
            <person name="Otto T.D."/>
            <person name="Wastling J."/>
            <person name="Pain A."/>
        </authorList>
    </citation>
    <scope>NUCLEOTIDE SEQUENCE</scope>
    <source>
        <strain evidence="3">Liverpool</strain>
    </source>
</reference>
<dbReference type="EMBL" id="LN714474">
    <property type="protein sequence ID" value="CEL64333.1"/>
    <property type="molecule type" value="Genomic_DNA"/>
</dbReference>
<evidence type="ECO:0000313" key="2">
    <source>
        <dbReference type="EMBL" id="CBZ49749.1"/>
    </source>
</evidence>
<reference evidence="2" key="2">
    <citation type="submission" date="2011-03" db="EMBL/GenBank/DDBJ databases">
        <title>Comparative genomics and transcriptomics of Neospora caninum and Toxoplasma gondii.</title>
        <authorList>
            <person name="Reid A.J."/>
            <person name="Sohal A."/>
            <person name="Harris D."/>
            <person name="Quail M."/>
            <person name="Sanders M."/>
            <person name="Berriman M."/>
            <person name="Wastling J.M."/>
            <person name="Pain A."/>
        </authorList>
    </citation>
    <scope>NUCLEOTIDE SEQUENCE</scope>
    <source>
        <strain evidence="2">Liverpool</strain>
    </source>
</reference>
<organism evidence="2 4">
    <name type="scientific">Neospora caninum (strain Liverpool)</name>
    <dbReference type="NCBI Taxonomy" id="572307"/>
    <lineage>
        <taxon>Eukaryota</taxon>
        <taxon>Sar</taxon>
        <taxon>Alveolata</taxon>
        <taxon>Apicomplexa</taxon>
        <taxon>Conoidasida</taxon>
        <taxon>Coccidia</taxon>
        <taxon>Eucoccidiorida</taxon>
        <taxon>Eimeriorina</taxon>
        <taxon>Sarcocystidae</taxon>
        <taxon>Neospora</taxon>
    </lineage>
</organism>
<proteinExistence type="predicted"/>
<dbReference type="InParanoid" id="F0V7Q8"/>
<reference evidence="2" key="1">
    <citation type="submission" date="2011-02" db="EMBL/GenBank/DDBJ databases">
        <authorList>
            <person name="Aslett M."/>
        </authorList>
    </citation>
    <scope>NUCLEOTIDE SEQUENCE</scope>
    <source>
        <strain evidence="2">Liverpool</strain>
    </source>
</reference>
<dbReference type="OrthoDB" id="330625at2759"/>
<accession>F0V7Q8</accession>
<dbReference type="AlphaFoldDB" id="F0V7Q8"/>
<dbReference type="Proteomes" id="UP000007494">
    <property type="component" value="Chromosome Ia"/>
</dbReference>
<dbReference type="OMA" id="SYGEHEG"/>
<gene>
    <name evidence="3" type="ORF">BN1204_002360</name>
    <name evidence="2" type="ORF">NCLIV_002360</name>
</gene>
<dbReference type="RefSeq" id="XP_003879784.1">
    <property type="nucleotide sequence ID" value="XM_003879735.1"/>
</dbReference>
<name>F0V7Q8_NEOCL</name>
<evidence type="ECO:0000256" key="1">
    <source>
        <dbReference type="SAM" id="SignalP"/>
    </source>
</evidence>
<reference evidence="4" key="3">
    <citation type="journal article" date="2012" name="PLoS Pathog.">
        <title>Comparative genomics of the apicomplexan parasites Toxoplasma gondii and Neospora caninum: Coccidia differing in host range and transmission strategy.</title>
        <authorList>
            <person name="Reid A.J."/>
            <person name="Vermont S.J."/>
            <person name="Cotton J.A."/>
            <person name="Harris D."/>
            <person name="Hill-Cawthorne G.A."/>
            <person name="Konen-Waisman S."/>
            <person name="Latham S.M."/>
            <person name="Mourier T."/>
            <person name="Norton R."/>
            <person name="Quail M.A."/>
            <person name="Sanders M."/>
            <person name="Shanmugam D."/>
            <person name="Sohal A."/>
            <person name="Wasmuth J.D."/>
            <person name="Brunk B."/>
            <person name="Grigg M.E."/>
            <person name="Howard J.C."/>
            <person name="Parkinson J."/>
            <person name="Roos D.S."/>
            <person name="Trees A.J."/>
            <person name="Berriman M."/>
            <person name="Pain A."/>
            <person name="Wastling J.M."/>
        </authorList>
    </citation>
    <scope>NUCLEOTIDE SEQUENCE [LARGE SCALE GENOMIC DNA]</scope>
    <source>
        <strain evidence="4">Liverpool</strain>
    </source>
</reference>
<dbReference type="GeneID" id="13440654"/>
<evidence type="ECO:0000313" key="3">
    <source>
        <dbReference type="EMBL" id="CEL64333.1"/>
    </source>
</evidence>
<dbReference type="EMBL" id="FR823380">
    <property type="protein sequence ID" value="CBZ49749.1"/>
    <property type="molecule type" value="Genomic_DNA"/>
</dbReference>
<feature type="signal peptide" evidence="1">
    <location>
        <begin position="1"/>
        <end position="43"/>
    </location>
</feature>
<protein>
    <submittedName>
        <fullName evidence="2">Uncharacterized protein</fullName>
    </submittedName>
</protein>
<keyword evidence="4" id="KW-1185">Reference proteome</keyword>
<feature type="chain" id="PRO_5007655040" evidence="1">
    <location>
        <begin position="44"/>
        <end position="396"/>
    </location>
</feature>
<sequence length="396" mass="44832">MAPPLRRPGPSLAPPSPLRRRGGVALAAVFCLLALLAPQSPFAAFSAAATGPAEGSSPRRLGFANQMIQMGAQFVMYPEMAKMLRTQVQTLKSILKGPNTKDLKIQVYFDQQDCVVVFDTIANQENGDNTDLGLIDARSIEVLFSYGEHEGQFRYTMRRSESVQVLNFSKEHVQRFKVPRGCVGTKDSYWVAYCQQVRGVCNAGRVDIHFSREGRETDMTPVPTLQLSAFIQRRMREGLNYYQVLDWFDTPTPPHNMVFDAERCLMHFRYSSHAPERSHVSWLKHRQGVRVDFRELNGEPVAIKAPIVSGCGAVGVEDIEVAQKALEDNSFKLLVHFRHVDPHNNVFNDTVVIPRRPDIRPAQDFDYYNEEQLEFSDFFPNHSVTNLGVLGRLRMD</sequence>